<dbReference type="CDD" id="cd05481">
    <property type="entry name" value="retropepsin_like_LTR_1"/>
    <property type="match status" value="1"/>
</dbReference>
<dbReference type="Gene3D" id="1.10.340.70">
    <property type="match status" value="1"/>
</dbReference>
<dbReference type="FunFam" id="3.10.10.10:FF:000003">
    <property type="entry name" value="Retrovirus-related Pol polyprotein from transposon 297-like Protein"/>
    <property type="match status" value="1"/>
</dbReference>
<dbReference type="CDD" id="cd01647">
    <property type="entry name" value="RT_LTR"/>
    <property type="match status" value="1"/>
</dbReference>
<dbReference type="InterPro" id="IPR000477">
    <property type="entry name" value="RT_dom"/>
</dbReference>
<protein>
    <recommendedName>
        <fullName evidence="8">Gypsy retrotransposon integrase-like protein 1</fullName>
        <ecNumber evidence="2">3.1.26.4</ecNumber>
    </recommendedName>
</protein>
<keyword evidence="3" id="KW-0808">Transferase</keyword>
<evidence type="ECO:0000256" key="8">
    <source>
        <dbReference type="ARBA" id="ARBA00039658"/>
    </source>
</evidence>
<evidence type="ECO:0000313" key="12">
    <source>
        <dbReference type="Ensembl" id="ENSAPEP00000001098.1"/>
    </source>
</evidence>
<reference evidence="12" key="2">
    <citation type="submission" date="2025-08" db="UniProtKB">
        <authorList>
            <consortium name="Ensembl"/>
        </authorList>
    </citation>
    <scope>IDENTIFICATION</scope>
</reference>
<dbReference type="InterPro" id="IPR001584">
    <property type="entry name" value="Integrase_cat-core"/>
</dbReference>
<dbReference type="GO" id="GO:0003676">
    <property type="term" value="F:nucleic acid binding"/>
    <property type="evidence" value="ECO:0007669"/>
    <property type="project" value="InterPro"/>
</dbReference>
<dbReference type="SUPFAM" id="SSF56672">
    <property type="entry name" value="DNA/RNA polymerases"/>
    <property type="match status" value="1"/>
</dbReference>
<dbReference type="Pfam" id="PF00665">
    <property type="entry name" value="rve"/>
    <property type="match status" value="1"/>
</dbReference>
<organism evidence="12 13">
    <name type="scientific">Amphiprion percula</name>
    <name type="common">Orange clownfish</name>
    <name type="synonym">Lutjanus percula</name>
    <dbReference type="NCBI Taxonomy" id="161767"/>
    <lineage>
        <taxon>Eukaryota</taxon>
        <taxon>Metazoa</taxon>
        <taxon>Chordata</taxon>
        <taxon>Craniata</taxon>
        <taxon>Vertebrata</taxon>
        <taxon>Euteleostomi</taxon>
        <taxon>Actinopterygii</taxon>
        <taxon>Neopterygii</taxon>
        <taxon>Teleostei</taxon>
        <taxon>Neoteleostei</taxon>
        <taxon>Acanthomorphata</taxon>
        <taxon>Ovalentaria</taxon>
        <taxon>Pomacentridae</taxon>
        <taxon>Amphiprion</taxon>
    </lineage>
</organism>
<dbReference type="Ensembl" id="ENSAPET00000001123.1">
    <property type="protein sequence ID" value="ENSAPEP00000001098.1"/>
    <property type="gene ID" value="ENSAPEG00000000825.1"/>
</dbReference>
<dbReference type="SUPFAM" id="SSF50630">
    <property type="entry name" value="Acid proteases"/>
    <property type="match status" value="1"/>
</dbReference>
<dbReference type="STRING" id="161767.ENSAPEP00000001098"/>
<dbReference type="Gene3D" id="3.30.70.270">
    <property type="match status" value="2"/>
</dbReference>
<keyword evidence="7" id="KW-0511">Multifunctional enzyme</keyword>
<sequence length="1294" mass="147321">MESLKPPDAVNWSGNVDCEWRTFKQRFSLYLAAVGLEEESDTRKIALLLTVAGPQAVEVYNTFVFATPEEKDDFAVVVKKFDEHCSPKKNETFERYVFRSRMQLPTESFDTFLTDLKLKARTCNFGQLQESMIRDQIVFGVKDKKMRERLLREAELTLDGAVKICHASELALQHAKTFHGSAMDMEASAVAAVTTRQGYKNKKVQKTYSNESETFQCKRCGTKHAKQQCPAYGKICNKCKGHNHLAKQCFTKNKQNQKDRVHTVEETALSDTFFVGMVTQQDTPMEQVTVNTVEQDKWTETLQVNGALVTFKLDTGAKANLVSERDVKAMKIKPFISQNNSSLQAYNGQPIHTKGKCRLKVQVKGKYHNLMFIIVPEGHDSLLGDKACEKLGLVRRVYSISSSEPSSVKAIVNKYPDIFKGFGVLPFTYKIQLKDGAQPVVHAPRRVPAALKDKLKEELDRMESLEVIKKVEEPTEWVNSMVCINKPTGALRVCMDPKDLNANIKREHYQIPTRDEITSEMSGAKFFSKLDASQGFWQLKLHEDSTKYCTFNTPFGRYCFLRMPFGISSAPEIFHRTMEHMIEGIEGVRVYVDDIILWGSTLEQHNERLNKVLQRVKQYGLKLNRAKCQFGVTEITFLGDKLTAEGIEPDKDKIRAILEMPRPEDKKGVLRVLGMITFIGKFIPSLSSKTVHLRQLLHDGCEFKWSDNLEKEWQQLKKTLTAEPVLAYFDPKRKTKISTDSSKDGIGAVLLQAYGDNWRPVAYASRTMTVSECRYAQIEKETLGLVYGFEKFHSYVYGLPTFVAETDHKPLIAIIKKNLSEMSPRIQRLMMKLQRYDFNLIYTPGKLIVLADALSRATTQSKEQSSTETDVNVHVNLVAKSLPMSDMKSKQIAAETQKDTYLQRVMALLHGKWPRGECQPYYNIRAELSVVNGLLLRQNRVVIPNSLREDMLKRLHEGHLGIEKCKRRARTAVFWPGINADIEKMVSSCDTCIKHQAKQPKEPLTVTDIPDEPWQKVGTDIFHLDGKNYLLVIDYLSNYPEMALLSNMSATCVITHMKSIFARHGIPQIVFSDNGPCYSCREFQLFAQDYDFKHVTSSPLYPQSNGKAEKGVHIVKQLLKKAQDSKADPYLALLSYRASPLEHGKSPAELLMGRQLRTTLPYTTTKKHKQVQDKMKRLQKRQKVNFDKSAKSLKPLAPNDTVRVEDSNIWTKKATVLEEVNPRSYNVKTEDGLILRRNRRSLLHTSETLRTDDGLCENNDKTTPELTSPAKDSEQAPALRRSGRSVKPPERLNL</sequence>
<feature type="compositionally biased region" description="Basic and acidic residues" evidence="9">
    <location>
        <begin position="1251"/>
        <end position="1263"/>
    </location>
</feature>
<dbReference type="InterPro" id="IPR036397">
    <property type="entry name" value="RNaseH_sf"/>
</dbReference>
<dbReference type="CDD" id="cd09274">
    <property type="entry name" value="RNase_HI_RT_Ty3"/>
    <property type="match status" value="1"/>
</dbReference>
<evidence type="ECO:0000259" key="11">
    <source>
        <dbReference type="PROSITE" id="PS50994"/>
    </source>
</evidence>
<keyword evidence="4" id="KW-0548">Nucleotidyltransferase</keyword>
<accession>A0A3P8RKT7</accession>
<name>A0A3P8RKT7_AMPPE</name>
<dbReference type="InterPro" id="IPR021109">
    <property type="entry name" value="Peptidase_aspartic_dom_sf"/>
</dbReference>
<dbReference type="Gene3D" id="3.30.420.10">
    <property type="entry name" value="Ribonuclease H-like superfamily/Ribonuclease H"/>
    <property type="match status" value="1"/>
</dbReference>
<evidence type="ECO:0000256" key="2">
    <source>
        <dbReference type="ARBA" id="ARBA00012180"/>
    </source>
</evidence>
<dbReference type="GO" id="GO:0016779">
    <property type="term" value="F:nucleotidyltransferase activity"/>
    <property type="evidence" value="ECO:0007669"/>
    <property type="project" value="UniProtKB-KW"/>
</dbReference>
<evidence type="ECO:0000256" key="3">
    <source>
        <dbReference type="ARBA" id="ARBA00022679"/>
    </source>
</evidence>
<evidence type="ECO:0000313" key="13">
    <source>
        <dbReference type="Proteomes" id="UP000265080"/>
    </source>
</evidence>
<feature type="region of interest" description="Disordered" evidence="9">
    <location>
        <begin position="1251"/>
        <end position="1294"/>
    </location>
</feature>
<evidence type="ECO:0000256" key="4">
    <source>
        <dbReference type="ARBA" id="ARBA00022695"/>
    </source>
</evidence>
<dbReference type="Gene3D" id="3.10.10.10">
    <property type="entry name" value="HIV Type 1 Reverse Transcriptase, subunit A, domain 1"/>
    <property type="match status" value="1"/>
</dbReference>
<dbReference type="Pfam" id="PF13975">
    <property type="entry name" value="gag-asp_proteas"/>
    <property type="match status" value="1"/>
</dbReference>
<dbReference type="Pfam" id="PF17921">
    <property type="entry name" value="Integrase_H2C2"/>
    <property type="match status" value="1"/>
</dbReference>
<feature type="domain" description="Integrase catalytic" evidence="11">
    <location>
        <begin position="1009"/>
        <end position="1169"/>
    </location>
</feature>
<dbReference type="FunFam" id="3.30.70.270:FF:000063">
    <property type="entry name" value="Zinc knuckle domaincontaining protein"/>
    <property type="match status" value="1"/>
</dbReference>
<dbReference type="InterPro" id="IPR043502">
    <property type="entry name" value="DNA/RNA_pol_sf"/>
</dbReference>
<evidence type="ECO:0000256" key="7">
    <source>
        <dbReference type="ARBA" id="ARBA00023268"/>
    </source>
</evidence>
<evidence type="ECO:0000259" key="10">
    <source>
        <dbReference type="PROSITE" id="PS50878"/>
    </source>
</evidence>
<dbReference type="GO" id="GO:0015074">
    <property type="term" value="P:DNA integration"/>
    <property type="evidence" value="ECO:0007669"/>
    <property type="project" value="InterPro"/>
</dbReference>
<keyword evidence="5" id="KW-0540">Nuclease</keyword>
<dbReference type="Pfam" id="PF17919">
    <property type="entry name" value="RT_RNaseH_2"/>
    <property type="match status" value="1"/>
</dbReference>
<dbReference type="Proteomes" id="UP000265080">
    <property type="component" value="Chromosome 15"/>
</dbReference>
<keyword evidence="13" id="KW-1185">Reference proteome</keyword>
<dbReference type="InterPro" id="IPR041588">
    <property type="entry name" value="Integrase_H2C2"/>
</dbReference>
<dbReference type="PANTHER" id="PTHR37984">
    <property type="entry name" value="PROTEIN CBG26694"/>
    <property type="match status" value="1"/>
</dbReference>
<dbReference type="SUPFAM" id="SSF53098">
    <property type="entry name" value="Ribonuclease H-like"/>
    <property type="match status" value="1"/>
</dbReference>
<evidence type="ECO:0000256" key="6">
    <source>
        <dbReference type="ARBA" id="ARBA00022759"/>
    </source>
</evidence>
<dbReference type="PROSITE" id="PS50994">
    <property type="entry name" value="INTEGRASE"/>
    <property type="match status" value="1"/>
</dbReference>
<dbReference type="FunFam" id="3.30.420.10:FF:000063">
    <property type="entry name" value="Retrovirus-related Pol polyprotein from transposon 297-like Protein"/>
    <property type="match status" value="1"/>
</dbReference>
<keyword evidence="6" id="KW-0378">Hydrolase</keyword>
<evidence type="ECO:0000256" key="9">
    <source>
        <dbReference type="SAM" id="MobiDB-lite"/>
    </source>
</evidence>
<feature type="domain" description="Reverse transcriptase" evidence="10">
    <location>
        <begin position="465"/>
        <end position="642"/>
    </location>
</feature>
<proteinExistence type="inferred from homology"/>
<dbReference type="GeneTree" id="ENSGT00490000044642"/>
<dbReference type="EC" id="3.1.26.4" evidence="2"/>
<evidence type="ECO:0000256" key="5">
    <source>
        <dbReference type="ARBA" id="ARBA00022722"/>
    </source>
</evidence>
<reference evidence="12 13" key="1">
    <citation type="submission" date="2018-03" db="EMBL/GenBank/DDBJ databases">
        <title>Finding Nemo's genes: A chromosome-scale reference assembly of the genome of the orange clownfish Amphiprion percula.</title>
        <authorList>
            <person name="Lehmann R."/>
        </authorList>
    </citation>
    <scope>NUCLEOTIDE SEQUENCE</scope>
</reference>
<evidence type="ECO:0000256" key="1">
    <source>
        <dbReference type="ARBA" id="ARBA00010879"/>
    </source>
</evidence>
<dbReference type="InterPro" id="IPR043128">
    <property type="entry name" value="Rev_trsase/Diguanyl_cyclase"/>
</dbReference>
<dbReference type="InterPro" id="IPR050951">
    <property type="entry name" value="Retrovirus_Pol_polyprotein"/>
</dbReference>
<dbReference type="FunFam" id="3.10.20.370:FF:000001">
    <property type="entry name" value="Retrovirus-related Pol polyprotein from transposon 17.6-like protein"/>
    <property type="match status" value="1"/>
</dbReference>
<dbReference type="Gene3D" id="2.40.70.10">
    <property type="entry name" value="Acid Proteases"/>
    <property type="match status" value="1"/>
</dbReference>
<keyword evidence="6" id="KW-0255">Endonuclease</keyword>
<dbReference type="InterPro" id="IPR041577">
    <property type="entry name" value="RT_RNaseH_2"/>
</dbReference>
<dbReference type="PANTHER" id="PTHR37984:SF5">
    <property type="entry name" value="PROTEIN NYNRIN-LIKE"/>
    <property type="match status" value="1"/>
</dbReference>
<dbReference type="GO" id="GO:0004523">
    <property type="term" value="F:RNA-DNA hybrid ribonuclease activity"/>
    <property type="evidence" value="ECO:0007669"/>
    <property type="project" value="UniProtKB-EC"/>
</dbReference>
<dbReference type="InterPro" id="IPR012337">
    <property type="entry name" value="RNaseH-like_sf"/>
</dbReference>
<dbReference type="FunFam" id="1.10.340.70:FF:000003">
    <property type="entry name" value="Protein CBG25708"/>
    <property type="match status" value="1"/>
</dbReference>
<reference evidence="12" key="3">
    <citation type="submission" date="2025-09" db="UniProtKB">
        <authorList>
            <consortium name="Ensembl"/>
        </authorList>
    </citation>
    <scope>IDENTIFICATION</scope>
</reference>
<dbReference type="Pfam" id="PF00078">
    <property type="entry name" value="RVT_1"/>
    <property type="match status" value="1"/>
</dbReference>
<dbReference type="OMA" id="THWVHIS"/>
<comment type="similarity">
    <text evidence="1">Belongs to the beta type-B retroviral polymerase family. HERV class-II K(HML-2) pol subfamily.</text>
</comment>
<dbReference type="PROSITE" id="PS50878">
    <property type="entry name" value="RT_POL"/>
    <property type="match status" value="1"/>
</dbReference>